<name>A0A4R4A6A5_MARGR</name>
<feature type="coiled-coil region" evidence="1">
    <location>
        <begin position="283"/>
        <end position="313"/>
    </location>
</feature>
<dbReference type="Proteomes" id="UP000295247">
    <property type="component" value="Unassembled WGS sequence"/>
</dbReference>
<feature type="transmembrane region" description="Helical" evidence="2">
    <location>
        <begin position="20"/>
        <end position="40"/>
    </location>
</feature>
<keyword evidence="2" id="KW-0472">Membrane</keyword>
<sequence length="363" mass="39376">MLESIALGVLSALHQLNAMAVIGAFTLLLVALFGAALAAIGRGRGEEFYHGAPTLLTTLGILGTFLGIAIGLLEFDVRDIEYSIPVLLDGLKLAFVTSIIGILLGAILRLVLLLGTDTPSAQMQSDAATKIERPELDALERLVALGEHQAEAARAQLAATQTLERRLEHLDHDLTQTLETHHAQLLGQLDDFARRLGEMGSRQLIEALEGAIRDFNDKLGVQFGENFRRLDDSVGKLLQWQEQYRQHMQALGDQLDHAVGAVGQSQTAIEALTRQAMQISRHVEDQETTMAGLRRETMELESLLSGIAELRDRAKEAFPAMDTRLKAMLENIENAVLSALEAQRRIAQSTPARGTALAAGAGA</sequence>
<feature type="transmembrane region" description="Helical" evidence="2">
    <location>
        <begin position="52"/>
        <end position="73"/>
    </location>
</feature>
<reference evidence="3 4" key="1">
    <citation type="submission" date="2019-03" db="EMBL/GenBank/DDBJ databases">
        <title>Genomic Encyclopedia of Type Strains, Phase IV (KMG-IV): sequencing the most valuable type-strain genomes for metagenomic binning, comparative biology and taxonomic classification.</title>
        <authorList>
            <person name="Goeker M."/>
        </authorList>
    </citation>
    <scope>NUCLEOTIDE SEQUENCE [LARGE SCALE GENOMIC DNA]</scope>
    <source>
        <strain evidence="3 4">DSM 203</strain>
    </source>
</reference>
<gene>
    <name evidence="3" type="ORF">EDC29_11247</name>
</gene>
<dbReference type="EMBL" id="SMDC01000012">
    <property type="protein sequence ID" value="TCW34195.1"/>
    <property type="molecule type" value="Genomic_DNA"/>
</dbReference>
<evidence type="ECO:0000256" key="2">
    <source>
        <dbReference type="SAM" id="Phobius"/>
    </source>
</evidence>
<proteinExistence type="predicted"/>
<dbReference type="AlphaFoldDB" id="A0A4R4A6A5"/>
<protein>
    <recommendedName>
        <fullName evidence="5">MotA/TolQ/ExbB proton channel family protein</fullName>
    </recommendedName>
</protein>
<keyword evidence="2" id="KW-1133">Transmembrane helix</keyword>
<evidence type="ECO:0000313" key="4">
    <source>
        <dbReference type="Proteomes" id="UP000295247"/>
    </source>
</evidence>
<comment type="caution">
    <text evidence="3">The sequence shown here is derived from an EMBL/GenBank/DDBJ whole genome shotgun (WGS) entry which is preliminary data.</text>
</comment>
<keyword evidence="1" id="KW-0175">Coiled coil</keyword>
<accession>A0A4R4A6A5</accession>
<evidence type="ECO:0000256" key="1">
    <source>
        <dbReference type="SAM" id="Coils"/>
    </source>
</evidence>
<keyword evidence="2" id="KW-0812">Transmembrane</keyword>
<feature type="transmembrane region" description="Helical" evidence="2">
    <location>
        <begin position="93"/>
        <end position="114"/>
    </location>
</feature>
<organism evidence="3 4">
    <name type="scientific">Marichromatium gracile</name>
    <name type="common">Chromatium gracile</name>
    <dbReference type="NCBI Taxonomy" id="1048"/>
    <lineage>
        <taxon>Bacteria</taxon>
        <taxon>Pseudomonadati</taxon>
        <taxon>Pseudomonadota</taxon>
        <taxon>Gammaproteobacteria</taxon>
        <taxon>Chromatiales</taxon>
        <taxon>Chromatiaceae</taxon>
        <taxon>Marichromatium</taxon>
    </lineage>
</organism>
<dbReference type="RefSeq" id="WP_123140699.1">
    <property type="nucleotide sequence ID" value="NZ_JAKEDQ010000011.1"/>
</dbReference>
<evidence type="ECO:0000313" key="3">
    <source>
        <dbReference type="EMBL" id="TCW34195.1"/>
    </source>
</evidence>
<evidence type="ECO:0008006" key="5">
    <source>
        <dbReference type="Google" id="ProtNLM"/>
    </source>
</evidence>